<reference evidence="2" key="1">
    <citation type="submission" date="2019-10" db="EMBL/GenBank/DDBJ databases">
        <title>Draft genome sequence of Panacibacter sp. KCS-6.</title>
        <authorList>
            <person name="Yim K.J."/>
        </authorList>
    </citation>
    <scope>NUCLEOTIDE SEQUENCE</scope>
    <source>
        <strain evidence="2">KCS-6</strain>
    </source>
</reference>
<keyword evidence="1" id="KW-0812">Transmembrane</keyword>
<evidence type="ECO:0000313" key="3">
    <source>
        <dbReference type="Proteomes" id="UP000598971"/>
    </source>
</evidence>
<gene>
    <name evidence="2" type="ORF">GD597_16005</name>
</gene>
<feature type="transmembrane region" description="Helical" evidence="1">
    <location>
        <begin position="29"/>
        <end position="45"/>
    </location>
</feature>
<keyword evidence="1" id="KW-1133">Transmembrane helix</keyword>
<feature type="transmembrane region" description="Helical" evidence="1">
    <location>
        <begin position="5"/>
        <end position="23"/>
    </location>
</feature>
<dbReference type="Proteomes" id="UP000598971">
    <property type="component" value="Unassembled WGS sequence"/>
</dbReference>
<sequence length="93" mass="10733">MKKSVFRLIVPLVLTAAAIYFMPVFIAKAMAAILLTFGLLRLFIISRIRKFMGRMVHTAPADSLRSMTAEEYNQLKLRSFAERQSYYKQQTPD</sequence>
<protein>
    <submittedName>
        <fullName evidence="2">Uncharacterized protein</fullName>
    </submittedName>
</protein>
<evidence type="ECO:0000256" key="1">
    <source>
        <dbReference type="SAM" id="Phobius"/>
    </source>
</evidence>
<keyword evidence="3" id="KW-1185">Reference proteome</keyword>
<dbReference type="EMBL" id="WHPF01000011">
    <property type="protein sequence ID" value="NNV56977.1"/>
    <property type="molecule type" value="Genomic_DNA"/>
</dbReference>
<comment type="caution">
    <text evidence="2">The sequence shown here is derived from an EMBL/GenBank/DDBJ whole genome shotgun (WGS) entry which is preliminary data.</text>
</comment>
<keyword evidence="1" id="KW-0472">Membrane</keyword>
<dbReference type="RefSeq" id="WP_171608913.1">
    <property type="nucleotide sequence ID" value="NZ_WHPF01000011.1"/>
</dbReference>
<dbReference type="AlphaFoldDB" id="A0A8J8FI12"/>
<evidence type="ECO:0000313" key="2">
    <source>
        <dbReference type="EMBL" id="NNV56977.1"/>
    </source>
</evidence>
<proteinExistence type="predicted"/>
<accession>A0A8J8FI12</accession>
<organism evidence="2 3">
    <name type="scientific">Limnovirga soli</name>
    <dbReference type="NCBI Taxonomy" id="2656915"/>
    <lineage>
        <taxon>Bacteria</taxon>
        <taxon>Pseudomonadati</taxon>
        <taxon>Bacteroidota</taxon>
        <taxon>Chitinophagia</taxon>
        <taxon>Chitinophagales</taxon>
        <taxon>Chitinophagaceae</taxon>
        <taxon>Limnovirga</taxon>
    </lineage>
</organism>
<name>A0A8J8FI12_9BACT</name>